<protein>
    <submittedName>
        <fullName evidence="1">Uncharacterized protein</fullName>
    </submittedName>
</protein>
<dbReference type="Proteomes" id="UP000306196">
    <property type="component" value="Unassembled WGS sequence"/>
</dbReference>
<keyword evidence="2" id="KW-1185">Reference proteome</keyword>
<dbReference type="InterPro" id="IPR029035">
    <property type="entry name" value="DHS-like_NAD/FAD-binding_dom"/>
</dbReference>
<dbReference type="RefSeq" id="WP_138085508.1">
    <property type="nucleotide sequence ID" value="NZ_VAUV01000005.1"/>
</dbReference>
<evidence type="ECO:0000313" key="1">
    <source>
        <dbReference type="EMBL" id="TLD71293.1"/>
    </source>
</evidence>
<dbReference type="Gene3D" id="3.40.50.1220">
    <property type="entry name" value="TPP-binding domain"/>
    <property type="match status" value="1"/>
</dbReference>
<organism evidence="1 2">
    <name type="scientific">Phragmitibacter flavus</name>
    <dbReference type="NCBI Taxonomy" id="2576071"/>
    <lineage>
        <taxon>Bacteria</taxon>
        <taxon>Pseudomonadati</taxon>
        <taxon>Verrucomicrobiota</taxon>
        <taxon>Verrucomicrobiia</taxon>
        <taxon>Verrucomicrobiales</taxon>
        <taxon>Verrucomicrobiaceae</taxon>
        <taxon>Phragmitibacter</taxon>
    </lineage>
</organism>
<dbReference type="SUPFAM" id="SSF52467">
    <property type="entry name" value="DHS-like NAD/FAD-binding domain"/>
    <property type="match status" value="1"/>
</dbReference>
<name>A0A5R8KG71_9BACT</name>
<gene>
    <name evidence="1" type="ORF">FEM03_07115</name>
</gene>
<sequence>MEKIEPREAFMAELVKAVREGYDFVPFLGSGCSSRSGIPRGQEFIEYLKWAVFRGVGIPVAHPNSPSDDAAIETLICDKVSEQGSERQSDYWNFVANGWPPYPTIEQGESLRRWETDLLSFMSRLKNPSPSEKASNRRETDKSRLVAEALGACSEWKSALVFICRIYREKNDKTPSLGAPNQAVLDAYNVFVTKGRRPSLIHQMLANLAMPLRIHTVLTTNFDELIEQAFTTNKSHLQVFDVSISGGLPDAKIVRLQDTIVKLHGGMFETRADYSVDQRPTQEDCERFYSYMVGPEDSGIVRSKCCLIVMGYSLNDGRVRHLLKYAIQQSRLQDSGMTLKVFWLAHSEKGEKSVIRKLELESEDSAFFYSAIEPRPDLFLLELYQKITHTLPPGGLRYEYAHFVPPHPLVPSGRENSKLTDEPKSKKSVNVVAQFIDNLNESLAGKLSLLHAGEYDGNYLIHCVNHEHVAPGKASPKLVIYGGSGLSSLCSQYFWRDTHKIDGYAWYELGDFITVKHLKRVLWQSVANRLGSFRMEPIAYASATRKQQKILRRYLRLDHQKVTIFVSGRTPPGVNAAFSLQHWTDKDYNELHILFDELCSVGISIVYLPFASYRRDLVARHLASMSTKQQEAKPAHVIADELQLDLAVREKTWELIKDKVQCDEQLLREIHHASSSEPGYLIKDSDSYPGLIHSEKIVERLKDWVSEATGNQFDTKLLRVRFLYALCLFRQSRHPCSMWAEGVMDCNNRFDAASGTDRDAQRSLLAEKWSRELHGFGLFRMKAASFFWLHWDLRIRIAHWCEQYEADEQDILKDKGAIRRSLRARRARTHMWIAEWYFKATQASHDPVPLVECLYHYVQCLHWISEAKPTPQMDNDLCGDEGKSSSRYKELLAEIAFNQLSKILRLSEDVIIFWGIEDDLFERLRLEIQETGLSNDTCEGQQNIPWTMLRSQIQRIINMIKSAQGDGFFMQVRWEGLRSNLQGAPSCSDSDSLYLQGAPLQRAKNLAKDFKNYVEGFDEEALQILLAHKNCEEVRPSPLLVRSTIDRWWATAPKENRTGNSIARLIRLIILGAQINVERAYRWQHFEFLTRTRVRKLESKDVHSHEADSIARSLWAHICAQCMVAIRLSRQLSLQNCEAFEWANLRSRVIYGLSLGMLGRDNEATRKLNEALAYLNNSKHFAGDPSEWAIVALRQAEVFVSKFFLIRSQFGQGALSTQKCPIHDQKHCCLLDQAWACLETAENNLQDVERSSWWWNRLYVLKMKVLCEVCEINNSRKKALLPSHYWLADRRRILPADHILYILRQGLLLPITQGYRNARLIHYYLLAAASLNVHHLRDDRELSELAEESLDDLEGYDSLERPFVEDVRLRLNALAMPQTASAA</sequence>
<dbReference type="EMBL" id="VAUV01000005">
    <property type="protein sequence ID" value="TLD71293.1"/>
    <property type="molecule type" value="Genomic_DNA"/>
</dbReference>
<dbReference type="OrthoDB" id="278125at2"/>
<reference evidence="1 2" key="1">
    <citation type="submission" date="2019-05" db="EMBL/GenBank/DDBJ databases">
        <title>Verrucobacter flavum gen. nov., sp. nov. a new member of the family Verrucomicrobiaceae.</title>
        <authorList>
            <person name="Szuroczki S."/>
            <person name="Abbaszade G."/>
            <person name="Szabo A."/>
            <person name="Felfoldi T."/>
            <person name="Schumann P."/>
            <person name="Boka K."/>
            <person name="Keki Z."/>
            <person name="Toumi M."/>
            <person name="Toth E."/>
        </authorList>
    </citation>
    <scope>NUCLEOTIDE SEQUENCE [LARGE SCALE GENOMIC DNA]</scope>
    <source>
        <strain evidence="1 2">MG-N-17</strain>
    </source>
</reference>
<comment type="caution">
    <text evidence="1">The sequence shown here is derived from an EMBL/GenBank/DDBJ whole genome shotgun (WGS) entry which is preliminary data.</text>
</comment>
<accession>A0A5R8KG71</accession>
<evidence type="ECO:0000313" key="2">
    <source>
        <dbReference type="Proteomes" id="UP000306196"/>
    </source>
</evidence>
<dbReference type="Pfam" id="PF13289">
    <property type="entry name" value="SIR2_2"/>
    <property type="match status" value="1"/>
</dbReference>
<proteinExistence type="predicted"/>